<keyword evidence="9" id="KW-1185">Reference proteome</keyword>
<evidence type="ECO:0000256" key="5">
    <source>
        <dbReference type="ARBA" id="ARBA00023065"/>
    </source>
</evidence>
<evidence type="ECO:0000256" key="1">
    <source>
        <dbReference type="ARBA" id="ARBA00004141"/>
    </source>
</evidence>
<gene>
    <name evidence="8" type="ORF">N7456_004160</name>
</gene>
<sequence>MARLLDCNPLTLHYVYFIAISVIGSVIIYMTSMPISDLQYADASFMSFSAMTGTGLNVVSLSSLTAVQQGTIFTLFILGHAIPILGVLSFVRGRTLCSIQREAAHNEHPTRPSNQGLHEALYEKGVSPPKAIPSLEFKPKVVASLAKVSIIGEHEPRKEEDCTIITDLTNPSQIQQFVIADEKRKIKNRGSIIPRTFLRLKIAVRVLKGYLSWKVPNGLPESDEVECRALFFLSGFILLYFITFLSFGILILGLSLRFYYPEVPLSYGVSPFWAGAFLATSAFVNNGMSLIDTDMAAFQRDFAPLLICSVLILAGNTLFPCLLRLFIWSGKHLLPQKPKWQIWRQTLDFALENSQKVVCSSLYPTWHTWFLLGTILVLNSIMWGAFELASIQDEEIRSLPGVNRALDGLFQSLSVRGGGFSVVAFSKLPQGLLILYVSAAIGRSTKFSEKHQKDISSIEKGDLISNTSTKNQYHPRLAQGWFLYQQLRSQFSHDIWWLSLTILFISIAESDHYKAEPVSFSTFNIIFEVVSAYSCVGASIGYPGKNYAFCGEWHTFSKILLLAVSLKGRLRGVSIAMNRTNLLHRSPTRIPEEDLKL</sequence>
<comment type="subcellular location">
    <subcellularLocation>
        <location evidence="1">Membrane</location>
        <topology evidence="1">Multi-pass membrane protein</topology>
    </subcellularLocation>
</comment>
<evidence type="ECO:0000256" key="4">
    <source>
        <dbReference type="ARBA" id="ARBA00022989"/>
    </source>
</evidence>
<feature type="transmembrane region" description="Helical" evidence="7">
    <location>
        <begin position="72"/>
        <end position="91"/>
    </location>
</feature>
<dbReference type="Pfam" id="PF02386">
    <property type="entry name" value="TrkH"/>
    <property type="match status" value="1"/>
</dbReference>
<dbReference type="PANTHER" id="PTHR31064">
    <property type="entry name" value="POTASSIUM TRANSPORT PROTEIN DDB_G0292412-RELATED"/>
    <property type="match status" value="1"/>
</dbReference>
<name>A0A9W9FVZ3_9EURO</name>
<accession>A0A9W9FVZ3</accession>
<evidence type="ECO:0000256" key="6">
    <source>
        <dbReference type="ARBA" id="ARBA00023136"/>
    </source>
</evidence>
<dbReference type="AlphaFoldDB" id="A0A9W9FVZ3"/>
<dbReference type="InterPro" id="IPR003445">
    <property type="entry name" value="Cat_transpt"/>
</dbReference>
<keyword evidence="3 7" id="KW-0812">Transmembrane</keyword>
<evidence type="ECO:0000313" key="8">
    <source>
        <dbReference type="EMBL" id="KAJ5107485.1"/>
    </source>
</evidence>
<feature type="transmembrane region" description="Helical" evidence="7">
    <location>
        <begin position="43"/>
        <end position="66"/>
    </location>
</feature>
<feature type="transmembrane region" description="Helical" evidence="7">
    <location>
        <begin position="237"/>
        <end position="260"/>
    </location>
</feature>
<dbReference type="Proteomes" id="UP001149165">
    <property type="component" value="Unassembled WGS sequence"/>
</dbReference>
<evidence type="ECO:0000256" key="2">
    <source>
        <dbReference type="ARBA" id="ARBA00022448"/>
    </source>
</evidence>
<dbReference type="GO" id="GO:1990573">
    <property type="term" value="P:potassium ion import across plasma membrane"/>
    <property type="evidence" value="ECO:0007669"/>
    <property type="project" value="TreeGrafter"/>
</dbReference>
<evidence type="ECO:0000256" key="7">
    <source>
        <dbReference type="SAM" id="Phobius"/>
    </source>
</evidence>
<evidence type="ECO:0008006" key="10">
    <source>
        <dbReference type="Google" id="ProtNLM"/>
    </source>
</evidence>
<evidence type="ECO:0000313" key="9">
    <source>
        <dbReference type="Proteomes" id="UP001149165"/>
    </source>
</evidence>
<feature type="transmembrane region" description="Helical" evidence="7">
    <location>
        <begin position="12"/>
        <end position="31"/>
    </location>
</feature>
<dbReference type="GO" id="GO:0140107">
    <property type="term" value="F:high-affinity potassium ion transmembrane transporter activity"/>
    <property type="evidence" value="ECO:0007669"/>
    <property type="project" value="TreeGrafter"/>
</dbReference>
<dbReference type="OrthoDB" id="9999863at2759"/>
<keyword evidence="2" id="KW-0813">Transport</keyword>
<feature type="transmembrane region" description="Helical" evidence="7">
    <location>
        <begin position="369"/>
        <end position="389"/>
    </location>
</feature>
<dbReference type="GO" id="GO:0030007">
    <property type="term" value="P:intracellular potassium ion homeostasis"/>
    <property type="evidence" value="ECO:0007669"/>
    <property type="project" value="TreeGrafter"/>
</dbReference>
<reference evidence="8" key="2">
    <citation type="journal article" date="2023" name="IMA Fungus">
        <title>Comparative genomic study of the Penicillium genus elucidates a diverse pangenome and 15 lateral gene transfer events.</title>
        <authorList>
            <person name="Petersen C."/>
            <person name="Sorensen T."/>
            <person name="Nielsen M.R."/>
            <person name="Sondergaard T.E."/>
            <person name="Sorensen J.L."/>
            <person name="Fitzpatrick D.A."/>
            <person name="Frisvad J.C."/>
            <person name="Nielsen K.L."/>
        </authorList>
    </citation>
    <scope>NUCLEOTIDE SEQUENCE</scope>
    <source>
        <strain evidence="8">IBT 30069</strain>
    </source>
</reference>
<dbReference type="PANTHER" id="PTHR31064:SF37">
    <property type="entry name" value="TRANSPORTER, PUTATIVE (EUROFUNG)-RELATED"/>
    <property type="match status" value="1"/>
</dbReference>
<evidence type="ECO:0000256" key="3">
    <source>
        <dbReference type="ARBA" id="ARBA00022692"/>
    </source>
</evidence>
<keyword evidence="5" id="KW-0406">Ion transport</keyword>
<dbReference type="InterPro" id="IPR051143">
    <property type="entry name" value="TrkH_K-transport"/>
</dbReference>
<keyword evidence="4 7" id="KW-1133">Transmembrane helix</keyword>
<protein>
    <recommendedName>
        <fullName evidence="10">Cation transporter</fullName>
    </recommendedName>
</protein>
<organism evidence="8 9">
    <name type="scientific">Penicillium angulare</name>
    <dbReference type="NCBI Taxonomy" id="116970"/>
    <lineage>
        <taxon>Eukaryota</taxon>
        <taxon>Fungi</taxon>
        <taxon>Dikarya</taxon>
        <taxon>Ascomycota</taxon>
        <taxon>Pezizomycotina</taxon>
        <taxon>Eurotiomycetes</taxon>
        <taxon>Eurotiomycetidae</taxon>
        <taxon>Eurotiales</taxon>
        <taxon>Aspergillaceae</taxon>
        <taxon>Penicillium</taxon>
    </lineage>
</organism>
<comment type="caution">
    <text evidence="8">The sequence shown here is derived from an EMBL/GenBank/DDBJ whole genome shotgun (WGS) entry which is preliminary data.</text>
</comment>
<keyword evidence="6 7" id="KW-0472">Membrane</keyword>
<dbReference type="GO" id="GO:0005886">
    <property type="term" value="C:plasma membrane"/>
    <property type="evidence" value="ECO:0007669"/>
    <property type="project" value="TreeGrafter"/>
</dbReference>
<dbReference type="EMBL" id="JAPQKH010000003">
    <property type="protein sequence ID" value="KAJ5107485.1"/>
    <property type="molecule type" value="Genomic_DNA"/>
</dbReference>
<proteinExistence type="predicted"/>
<feature type="transmembrane region" description="Helical" evidence="7">
    <location>
        <begin position="303"/>
        <end position="327"/>
    </location>
</feature>
<reference evidence="8" key="1">
    <citation type="submission" date="2022-11" db="EMBL/GenBank/DDBJ databases">
        <authorList>
            <person name="Petersen C."/>
        </authorList>
    </citation>
    <scope>NUCLEOTIDE SEQUENCE</scope>
    <source>
        <strain evidence="8">IBT 30069</strain>
    </source>
</reference>
<feature type="transmembrane region" description="Helical" evidence="7">
    <location>
        <begin position="272"/>
        <end position="291"/>
    </location>
</feature>